<dbReference type="AlphaFoldDB" id="A0A0A9F404"/>
<evidence type="ECO:0000313" key="2">
    <source>
        <dbReference type="EMBL" id="JAE07750.1"/>
    </source>
</evidence>
<name>A0A0A9F404_ARUDO</name>
<reference evidence="2" key="1">
    <citation type="submission" date="2014-09" db="EMBL/GenBank/DDBJ databases">
        <authorList>
            <person name="Magalhaes I.L.F."/>
            <person name="Oliveira U."/>
            <person name="Santos F.R."/>
            <person name="Vidigal T.H.D.A."/>
            <person name="Brescovit A.D."/>
            <person name="Santos A.J."/>
        </authorList>
    </citation>
    <scope>NUCLEOTIDE SEQUENCE</scope>
    <source>
        <tissue evidence="2">Shoot tissue taken approximately 20 cm above the soil surface</tissue>
    </source>
</reference>
<evidence type="ECO:0000256" key="1">
    <source>
        <dbReference type="SAM" id="MobiDB-lite"/>
    </source>
</evidence>
<sequence>MPVDGVDGCWRVDAGISDPEGSPSDSAEGRPFCESSGLRVGSTRGFTQVRATRRCNTLCPVVCS</sequence>
<proteinExistence type="predicted"/>
<dbReference type="EMBL" id="GBRH01190146">
    <property type="protein sequence ID" value="JAE07750.1"/>
    <property type="molecule type" value="Transcribed_RNA"/>
</dbReference>
<reference evidence="2" key="2">
    <citation type="journal article" date="2015" name="Data Brief">
        <title>Shoot transcriptome of the giant reed, Arundo donax.</title>
        <authorList>
            <person name="Barrero R.A."/>
            <person name="Guerrero F.D."/>
            <person name="Moolhuijzen P."/>
            <person name="Goolsby J.A."/>
            <person name="Tidwell J."/>
            <person name="Bellgard S.E."/>
            <person name="Bellgard M.I."/>
        </authorList>
    </citation>
    <scope>NUCLEOTIDE SEQUENCE</scope>
    <source>
        <tissue evidence="2">Shoot tissue taken approximately 20 cm above the soil surface</tissue>
    </source>
</reference>
<feature type="region of interest" description="Disordered" evidence="1">
    <location>
        <begin position="12"/>
        <end position="33"/>
    </location>
</feature>
<protein>
    <submittedName>
        <fullName evidence="2">Uncharacterized protein</fullName>
    </submittedName>
</protein>
<organism evidence="2">
    <name type="scientific">Arundo donax</name>
    <name type="common">Giant reed</name>
    <name type="synonym">Donax arundinaceus</name>
    <dbReference type="NCBI Taxonomy" id="35708"/>
    <lineage>
        <taxon>Eukaryota</taxon>
        <taxon>Viridiplantae</taxon>
        <taxon>Streptophyta</taxon>
        <taxon>Embryophyta</taxon>
        <taxon>Tracheophyta</taxon>
        <taxon>Spermatophyta</taxon>
        <taxon>Magnoliopsida</taxon>
        <taxon>Liliopsida</taxon>
        <taxon>Poales</taxon>
        <taxon>Poaceae</taxon>
        <taxon>PACMAD clade</taxon>
        <taxon>Arundinoideae</taxon>
        <taxon>Arundineae</taxon>
        <taxon>Arundo</taxon>
    </lineage>
</organism>
<accession>A0A0A9F404</accession>